<dbReference type="EMBL" id="JACVVD010000001">
    <property type="protein sequence ID" value="MBD0378902.1"/>
    <property type="molecule type" value="Genomic_DNA"/>
</dbReference>
<keyword evidence="2" id="KW-1185">Reference proteome</keyword>
<name>A0A926KJH8_9BACL</name>
<comment type="caution">
    <text evidence="1">The sequence shown here is derived from an EMBL/GenBank/DDBJ whole genome shotgun (WGS) entry which is preliminary data.</text>
</comment>
<gene>
    <name evidence="1" type="ORF">ICC18_02045</name>
</gene>
<sequence length="63" mass="7407">MIEKEKAAGRGLSEYTSKVKDHFWGTLFSWSFYFYFCNSHARADYVHIPHDDPMMNGGDRNED</sequence>
<accession>A0A926KJH8</accession>
<dbReference type="AlphaFoldDB" id="A0A926KJH8"/>
<evidence type="ECO:0000313" key="1">
    <source>
        <dbReference type="EMBL" id="MBD0378902.1"/>
    </source>
</evidence>
<evidence type="ECO:0000313" key="2">
    <source>
        <dbReference type="Proteomes" id="UP000650466"/>
    </source>
</evidence>
<dbReference type="Proteomes" id="UP000650466">
    <property type="component" value="Unassembled WGS sequence"/>
</dbReference>
<dbReference type="RefSeq" id="WP_188172708.1">
    <property type="nucleotide sequence ID" value="NZ_JACVVD010000001.1"/>
</dbReference>
<reference evidence="1" key="1">
    <citation type="submission" date="2020-09" db="EMBL/GenBank/DDBJ databases">
        <title>Draft Genome Sequence of Paenibacillus sp. WST5.</title>
        <authorList>
            <person name="Bao Z."/>
        </authorList>
    </citation>
    <scope>NUCLEOTIDE SEQUENCE</scope>
    <source>
        <strain evidence="1">WST5</strain>
    </source>
</reference>
<proteinExistence type="predicted"/>
<protein>
    <submittedName>
        <fullName evidence="1">Uncharacterized protein</fullName>
    </submittedName>
</protein>
<organism evidence="1 2">
    <name type="scientific">Paenibacillus sedimenti</name>
    <dbReference type="NCBI Taxonomy" id="2770274"/>
    <lineage>
        <taxon>Bacteria</taxon>
        <taxon>Bacillati</taxon>
        <taxon>Bacillota</taxon>
        <taxon>Bacilli</taxon>
        <taxon>Bacillales</taxon>
        <taxon>Paenibacillaceae</taxon>
        <taxon>Paenibacillus</taxon>
    </lineage>
</organism>